<sequence>MTIPALTPQDFDVFTIPGLEARMEQLIRQVRPKLTRIGEELGPFLSAMAGEPMFAHVAKHARRTVNPPEDSWVAWANNKKGYKAHPHFEVGLFSTHLYIQFALIYESGNKAIFAGRLAGELERIGKLIPGNYYWSEDHTVPHAILHKDMNNAKFAEMIRKLQNVKKSEVMCGVKIDRNDPVLEQASLLQQHIENTLETLMPLYRLSF</sequence>
<protein>
    <recommendedName>
        <fullName evidence="1">UPF0637 protein VF724_14940</fullName>
    </recommendedName>
</protein>
<comment type="similarity">
    <text evidence="1">Belongs to the UPF0637 family.</text>
</comment>
<evidence type="ECO:0000313" key="3">
    <source>
        <dbReference type="Proteomes" id="UP001310386"/>
    </source>
</evidence>
<name>A0ABU5ZNS8_9BACL</name>
<dbReference type="Pfam" id="PF06335">
    <property type="entry name" value="DUF1054"/>
    <property type="match status" value="1"/>
</dbReference>
<dbReference type="InterPro" id="IPR053707">
    <property type="entry name" value="UPF0637_domain_sf"/>
</dbReference>
<dbReference type="InterPro" id="IPR009403">
    <property type="entry name" value="UPF0637"/>
</dbReference>
<accession>A0ABU5ZNS8</accession>
<keyword evidence="3" id="KW-1185">Reference proteome</keyword>
<comment type="caution">
    <text evidence="2">The sequence shown here is derived from an EMBL/GenBank/DDBJ whole genome shotgun (WGS) entry which is preliminary data.</text>
</comment>
<proteinExistence type="inferred from homology"/>
<organism evidence="2 3">
    <name type="scientific">Ferviditalea candida</name>
    <dbReference type="NCBI Taxonomy" id="3108399"/>
    <lineage>
        <taxon>Bacteria</taxon>
        <taxon>Bacillati</taxon>
        <taxon>Bacillota</taxon>
        <taxon>Bacilli</taxon>
        <taxon>Bacillales</taxon>
        <taxon>Paenibacillaceae</taxon>
        <taxon>Ferviditalea</taxon>
    </lineage>
</organism>
<dbReference type="Proteomes" id="UP001310386">
    <property type="component" value="Unassembled WGS sequence"/>
</dbReference>
<evidence type="ECO:0000256" key="1">
    <source>
        <dbReference type="HAMAP-Rule" id="MF_01851"/>
    </source>
</evidence>
<gene>
    <name evidence="2" type="ORF">VF724_14940</name>
</gene>
<dbReference type="SUPFAM" id="SSF142913">
    <property type="entry name" value="YktB/PF0168-like"/>
    <property type="match status" value="1"/>
</dbReference>
<reference evidence="2" key="1">
    <citation type="submission" date="2023-12" db="EMBL/GenBank/DDBJ databases">
        <title>Fervidustalea candida gen. nov., sp. nov., a novel member of the family Paenibacillaceae isolated from a geothermal area.</title>
        <authorList>
            <person name="Li W.-J."/>
            <person name="Jiao J.-Y."/>
            <person name="Chen Y."/>
        </authorList>
    </citation>
    <scope>NUCLEOTIDE SEQUENCE</scope>
    <source>
        <strain evidence="2">SYSU GA230002</strain>
    </source>
</reference>
<dbReference type="RefSeq" id="WP_371755075.1">
    <property type="nucleotide sequence ID" value="NZ_JAYJLD010000025.1"/>
</dbReference>
<dbReference type="Gene3D" id="3.30.930.20">
    <property type="entry name" value="Protein of unknown function DUF1054"/>
    <property type="match status" value="1"/>
</dbReference>
<evidence type="ECO:0000313" key="2">
    <source>
        <dbReference type="EMBL" id="MEB3102951.1"/>
    </source>
</evidence>
<dbReference type="HAMAP" id="MF_01851">
    <property type="entry name" value="UPF0637"/>
    <property type="match status" value="1"/>
</dbReference>
<dbReference type="EMBL" id="JAYJLD010000025">
    <property type="protein sequence ID" value="MEB3102951.1"/>
    <property type="molecule type" value="Genomic_DNA"/>
</dbReference>
<dbReference type="PIRSF" id="PIRSF021332">
    <property type="entry name" value="DUF1054"/>
    <property type="match status" value="1"/>
</dbReference>